<evidence type="ECO:0000313" key="4">
    <source>
        <dbReference type="EMBL" id="KPK72238.1"/>
    </source>
</evidence>
<dbReference type="Pfam" id="PF08126">
    <property type="entry name" value="Propeptide_C25"/>
    <property type="match status" value="1"/>
</dbReference>
<dbReference type="GO" id="GO:0004197">
    <property type="term" value="F:cysteine-type endopeptidase activity"/>
    <property type="evidence" value="ECO:0007669"/>
    <property type="project" value="InterPro"/>
</dbReference>
<feature type="domain" description="Gingipain" evidence="2">
    <location>
        <begin position="216"/>
        <end position="615"/>
    </location>
</feature>
<dbReference type="InterPro" id="IPR038490">
    <property type="entry name" value="Gingipain_propep_sf"/>
</dbReference>
<name>A0A0S8GGZ4_UNCW3</name>
<keyword evidence="1" id="KW-0732">Signal</keyword>
<evidence type="ECO:0000259" key="2">
    <source>
        <dbReference type="Pfam" id="PF01364"/>
    </source>
</evidence>
<dbReference type="Proteomes" id="UP000051096">
    <property type="component" value="Unassembled WGS sequence"/>
</dbReference>
<feature type="domain" description="Gingipain propeptide" evidence="3">
    <location>
        <begin position="38"/>
        <end position="176"/>
    </location>
</feature>
<dbReference type="Pfam" id="PF01364">
    <property type="entry name" value="Peptidase_C25"/>
    <property type="match status" value="1"/>
</dbReference>
<dbReference type="EMBL" id="LJUO01000037">
    <property type="protein sequence ID" value="KPK72238.1"/>
    <property type="molecule type" value="Genomic_DNA"/>
</dbReference>
<dbReference type="InterPro" id="IPR029031">
    <property type="entry name" value="Gingipain_N_sf"/>
</dbReference>
<proteinExistence type="predicted"/>
<evidence type="ECO:0000313" key="5">
    <source>
        <dbReference type="Proteomes" id="UP000051096"/>
    </source>
</evidence>
<dbReference type="InterPro" id="IPR029030">
    <property type="entry name" value="Caspase-like_dom_sf"/>
</dbReference>
<dbReference type="Gene3D" id="2.60.40.10">
    <property type="entry name" value="Immunoglobulins"/>
    <property type="match status" value="1"/>
</dbReference>
<accession>A0A0S8GGZ4</accession>
<sequence>MRIVTVCCAFTFCFADILDITVPAPTFDIEHGRLVVENAVYFNVPGAPNVPGRKVTIALPPGAIVESVHFHGRREEVGMLLIGPTEPPMPFTQNSETDQIIEHYAKQKAYFYASHEPYPKTYGVLFSHGGIRRQRVLDIVCYHFAYKPVSQTLYYTPNVHVEIHYHMPRPESERAQFWCSLMNDITYGGCDENTIFNWYDAQQWYYVDTPRQANGYYVIIPAVLLSAVDTLVAHRQNQGYDVHVITREYIETNSVGNDTPQKIRNYLRDNIADIAYALLVGSSTDMPWRSMVPFNDDPDSPYNSTDYSPIPSDLYYAELTDPDSLSWDSDGDGYYGEVFDQYFNLVGDDNPDYHADIHVGRIPYSSESIIQDICEKIVRFDTTTDLSFKTASLLAGALYYYENENNTGCTRNDGADYLEQLLNSGVLDRAHTVTLYEKGGRDPCTYTCTDSLTRAHMISYWQQRGIMYECHHGGNVEYARKVWYWDNGNNVPESFEMSWPTALHVDDVYLLDNEYPATSFLRSCLCGNPDVEGLGTKLLRNGSSAVISSSRVCWMSGLDRGGIPHHFYKRLMQDTIVSNGLIGDAYTLAKTDFMDSCGFWIPAYHYNLFGDPATRQFGTLVGIDNTPPSAPSICTEKSGADILLTWNTVATDTLGSTETMDCYVVYRSTAPDFVPGLSDSIGMTTHPDTEYVDVGAITSAQDYYYLVVAVDAAANKSKKSNMGCVFHKDVNENPVTTHKNWNERTAIQ</sequence>
<dbReference type="InterPro" id="IPR012600">
    <property type="entry name" value="Propeptide_C25"/>
</dbReference>
<dbReference type="AlphaFoldDB" id="A0A0S8GGZ4"/>
<dbReference type="Gene3D" id="2.60.40.3800">
    <property type="match status" value="1"/>
</dbReference>
<dbReference type="SUPFAM" id="SSF52129">
    <property type="entry name" value="Caspase-like"/>
    <property type="match status" value="1"/>
</dbReference>
<protein>
    <submittedName>
        <fullName evidence="4">Uncharacterized protein</fullName>
    </submittedName>
</protein>
<dbReference type="InterPro" id="IPR001769">
    <property type="entry name" value="Gingipain"/>
</dbReference>
<dbReference type="Gene3D" id="3.40.50.1460">
    <property type="match status" value="1"/>
</dbReference>
<organism evidence="4 5">
    <name type="scientific">candidate division WOR_3 bacterium SM23_60</name>
    <dbReference type="NCBI Taxonomy" id="1703780"/>
    <lineage>
        <taxon>Bacteria</taxon>
        <taxon>Bacteria division WOR-3</taxon>
    </lineage>
</organism>
<dbReference type="Gene3D" id="3.40.50.10390">
    <property type="entry name" value="Gingipain r, domain 1"/>
    <property type="match status" value="1"/>
</dbReference>
<dbReference type="GO" id="GO:0006508">
    <property type="term" value="P:proteolysis"/>
    <property type="evidence" value="ECO:0007669"/>
    <property type="project" value="InterPro"/>
</dbReference>
<reference evidence="4 5" key="1">
    <citation type="journal article" date="2015" name="Microbiome">
        <title>Genomic resolution of linkages in carbon, nitrogen, and sulfur cycling among widespread estuary sediment bacteria.</title>
        <authorList>
            <person name="Baker B.J."/>
            <person name="Lazar C.S."/>
            <person name="Teske A.P."/>
            <person name="Dick G.J."/>
        </authorList>
    </citation>
    <scope>NUCLEOTIDE SEQUENCE [LARGE SCALE GENOMIC DNA]</scope>
    <source>
        <strain evidence="4">SM23_60</strain>
    </source>
</reference>
<dbReference type="InterPro" id="IPR013783">
    <property type="entry name" value="Ig-like_fold"/>
</dbReference>
<evidence type="ECO:0000256" key="1">
    <source>
        <dbReference type="ARBA" id="ARBA00022729"/>
    </source>
</evidence>
<evidence type="ECO:0000259" key="3">
    <source>
        <dbReference type="Pfam" id="PF08126"/>
    </source>
</evidence>
<comment type="caution">
    <text evidence="4">The sequence shown here is derived from an EMBL/GenBank/DDBJ whole genome shotgun (WGS) entry which is preliminary data.</text>
</comment>
<gene>
    <name evidence="4" type="ORF">AMJ87_05280</name>
</gene>